<evidence type="ECO:0000256" key="1">
    <source>
        <dbReference type="SAM" id="MobiDB-lite"/>
    </source>
</evidence>
<accession>A0A370TVE1</accession>
<organism evidence="2 3">
    <name type="scientific">Venustampulla echinocandica</name>
    <dbReference type="NCBI Taxonomy" id="2656787"/>
    <lineage>
        <taxon>Eukaryota</taxon>
        <taxon>Fungi</taxon>
        <taxon>Dikarya</taxon>
        <taxon>Ascomycota</taxon>
        <taxon>Pezizomycotina</taxon>
        <taxon>Leotiomycetes</taxon>
        <taxon>Helotiales</taxon>
        <taxon>Pleuroascaceae</taxon>
        <taxon>Venustampulla</taxon>
    </lineage>
</organism>
<keyword evidence="3" id="KW-1185">Reference proteome</keyword>
<evidence type="ECO:0000313" key="2">
    <source>
        <dbReference type="EMBL" id="RDL39503.1"/>
    </source>
</evidence>
<reference evidence="2 3" key="1">
    <citation type="journal article" date="2018" name="IMA Fungus">
        <title>IMA Genome-F 9: Draft genome sequence of Annulohypoxylon stygium, Aspergillus mulundensis, Berkeleyomyces basicola (syn. Thielaviopsis basicola), Ceratocystis smalleyi, two Cercospora beticola strains, Coleophoma cylindrospora, Fusarium fracticaudum, Phialophora cf. hyalina, and Morchella septimelata.</title>
        <authorList>
            <person name="Wingfield B.D."/>
            <person name="Bills G.F."/>
            <person name="Dong Y."/>
            <person name="Huang W."/>
            <person name="Nel W.J."/>
            <person name="Swalarsk-Parry B.S."/>
            <person name="Vaghefi N."/>
            <person name="Wilken P.M."/>
            <person name="An Z."/>
            <person name="de Beer Z.W."/>
            <person name="De Vos L."/>
            <person name="Chen L."/>
            <person name="Duong T.A."/>
            <person name="Gao Y."/>
            <person name="Hammerbacher A."/>
            <person name="Kikkert J.R."/>
            <person name="Li Y."/>
            <person name="Li H."/>
            <person name="Li K."/>
            <person name="Li Q."/>
            <person name="Liu X."/>
            <person name="Ma X."/>
            <person name="Naidoo K."/>
            <person name="Pethybridge S.J."/>
            <person name="Sun J."/>
            <person name="Steenkamp E.T."/>
            <person name="van der Nest M.A."/>
            <person name="van Wyk S."/>
            <person name="Wingfield M.J."/>
            <person name="Xiong C."/>
            <person name="Yue Q."/>
            <person name="Zhang X."/>
        </authorList>
    </citation>
    <scope>NUCLEOTIDE SEQUENCE [LARGE SCALE GENOMIC DNA]</scope>
    <source>
        <strain evidence="2 3">BP 5553</strain>
    </source>
</reference>
<comment type="caution">
    <text evidence="2">The sequence shown here is derived from an EMBL/GenBank/DDBJ whole genome shotgun (WGS) entry which is preliminary data.</text>
</comment>
<dbReference type="AlphaFoldDB" id="A0A370TVE1"/>
<name>A0A370TVE1_9HELO</name>
<dbReference type="GeneID" id="43596692"/>
<protein>
    <submittedName>
        <fullName evidence="2">Uncharacterized protein</fullName>
    </submittedName>
</protein>
<dbReference type="Proteomes" id="UP000254866">
    <property type="component" value="Unassembled WGS sequence"/>
</dbReference>
<feature type="region of interest" description="Disordered" evidence="1">
    <location>
        <begin position="42"/>
        <end position="70"/>
    </location>
</feature>
<dbReference type="EMBL" id="NPIC01000002">
    <property type="protein sequence ID" value="RDL39503.1"/>
    <property type="molecule type" value="Genomic_DNA"/>
</dbReference>
<proteinExistence type="predicted"/>
<dbReference type="RefSeq" id="XP_031872159.1">
    <property type="nucleotide sequence ID" value="XM_032012466.1"/>
</dbReference>
<gene>
    <name evidence="2" type="ORF">BP5553_03843</name>
</gene>
<evidence type="ECO:0000313" key="3">
    <source>
        <dbReference type="Proteomes" id="UP000254866"/>
    </source>
</evidence>
<sequence>MRFLAGSGQSGWSALLNETLPMARLLWRLASGVCLCLSPSAGSAGSAGGGPGGQREDSDSRYPVRTQLRR</sequence>